<feature type="transmembrane region" description="Helical" evidence="7">
    <location>
        <begin position="254"/>
        <end position="278"/>
    </location>
</feature>
<evidence type="ECO:0000313" key="11">
    <source>
        <dbReference type="Proteomes" id="UP000263486"/>
    </source>
</evidence>
<dbReference type="EMBL" id="QUAJ01000003">
    <property type="protein sequence ID" value="REI42677.1"/>
    <property type="molecule type" value="Genomic_DNA"/>
</dbReference>
<evidence type="ECO:0000256" key="1">
    <source>
        <dbReference type="ARBA" id="ARBA00004651"/>
    </source>
</evidence>
<protein>
    <submittedName>
        <fullName evidence="10">ABC transporter permease</fullName>
    </submittedName>
</protein>
<keyword evidence="6 7" id="KW-0472">Membrane</keyword>
<evidence type="ECO:0000259" key="8">
    <source>
        <dbReference type="Pfam" id="PF02687"/>
    </source>
</evidence>
<organism evidence="10 11">
    <name type="scientific">Psychrilyobacter piezotolerans</name>
    <dbReference type="NCBI Taxonomy" id="2293438"/>
    <lineage>
        <taxon>Bacteria</taxon>
        <taxon>Fusobacteriati</taxon>
        <taxon>Fusobacteriota</taxon>
        <taxon>Fusobacteriia</taxon>
        <taxon>Fusobacteriales</taxon>
        <taxon>Fusobacteriaceae</taxon>
        <taxon>Psychrilyobacter</taxon>
    </lineage>
</organism>
<dbReference type="InterPro" id="IPR003838">
    <property type="entry name" value="ABC3_permease_C"/>
</dbReference>
<name>A0ABX9KK10_9FUSO</name>
<dbReference type="Pfam" id="PF12704">
    <property type="entry name" value="MacB_PCD"/>
    <property type="match status" value="1"/>
</dbReference>
<keyword evidence="4 7" id="KW-0812">Transmembrane</keyword>
<evidence type="ECO:0000256" key="7">
    <source>
        <dbReference type="SAM" id="Phobius"/>
    </source>
</evidence>
<comment type="subcellular location">
    <subcellularLocation>
        <location evidence="1">Cell membrane</location>
        <topology evidence="1">Multi-pass membrane protein</topology>
    </subcellularLocation>
</comment>
<keyword evidence="3" id="KW-1003">Cell membrane</keyword>
<dbReference type="PANTHER" id="PTHR30489:SF0">
    <property type="entry name" value="LIPOPROTEIN-RELEASING SYSTEM TRANSMEMBRANE PROTEIN LOLE"/>
    <property type="match status" value="1"/>
</dbReference>
<dbReference type="InterPro" id="IPR025857">
    <property type="entry name" value="MacB_PCD"/>
</dbReference>
<evidence type="ECO:0000256" key="2">
    <source>
        <dbReference type="ARBA" id="ARBA00005236"/>
    </source>
</evidence>
<accession>A0ABX9KK10</accession>
<dbReference type="RefSeq" id="WP_114641300.1">
    <property type="nucleotide sequence ID" value="NZ_JAACIO010000003.1"/>
</dbReference>
<feature type="domain" description="ABC3 transporter permease C-terminal" evidence="8">
    <location>
        <begin position="257"/>
        <end position="380"/>
    </location>
</feature>
<feature type="transmembrane region" description="Helical" evidence="7">
    <location>
        <begin position="299"/>
        <end position="328"/>
    </location>
</feature>
<evidence type="ECO:0000256" key="4">
    <source>
        <dbReference type="ARBA" id="ARBA00022692"/>
    </source>
</evidence>
<feature type="domain" description="MacB-like periplasmic core" evidence="9">
    <location>
        <begin position="18"/>
        <end position="226"/>
    </location>
</feature>
<reference evidence="10 11" key="1">
    <citation type="submission" date="2018-08" db="EMBL/GenBank/DDBJ databases">
        <title>Draft genome sequence of Psychrilyobacter sp. strain SD5 isolated from Black Sea water.</title>
        <authorList>
            <person name="Yadav S."/>
            <person name="Villanueva L."/>
            <person name="Damste J.S.S."/>
        </authorList>
    </citation>
    <scope>NUCLEOTIDE SEQUENCE [LARGE SCALE GENOMIC DNA]</scope>
    <source>
        <strain evidence="10 11">SD5</strain>
    </source>
</reference>
<evidence type="ECO:0000256" key="5">
    <source>
        <dbReference type="ARBA" id="ARBA00022989"/>
    </source>
</evidence>
<dbReference type="InterPro" id="IPR051447">
    <property type="entry name" value="Lipoprotein-release_system"/>
</dbReference>
<keyword evidence="11" id="KW-1185">Reference proteome</keyword>
<keyword evidence="5 7" id="KW-1133">Transmembrane helix</keyword>
<evidence type="ECO:0000256" key="6">
    <source>
        <dbReference type="ARBA" id="ARBA00023136"/>
    </source>
</evidence>
<feature type="transmembrane region" description="Helical" evidence="7">
    <location>
        <begin position="354"/>
        <end position="374"/>
    </location>
</feature>
<comment type="caution">
    <text evidence="10">The sequence shown here is derived from an EMBL/GenBank/DDBJ whole genome shotgun (WGS) entry which is preliminary data.</text>
</comment>
<dbReference type="PANTHER" id="PTHR30489">
    <property type="entry name" value="LIPOPROTEIN-RELEASING SYSTEM TRANSMEMBRANE PROTEIN LOLE"/>
    <property type="match status" value="1"/>
</dbReference>
<dbReference type="Pfam" id="PF02687">
    <property type="entry name" value="FtsX"/>
    <property type="match status" value="1"/>
</dbReference>
<feature type="transmembrane region" description="Helical" evidence="7">
    <location>
        <begin position="20"/>
        <end position="42"/>
    </location>
</feature>
<evidence type="ECO:0000256" key="3">
    <source>
        <dbReference type="ARBA" id="ARBA00022475"/>
    </source>
</evidence>
<dbReference type="Proteomes" id="UP000263486">
    <property type="component" value="Unassembled WGS sequence"/>
</dbReference>
<comment type="similarity">
    <text evidence="2">Belongs to the ABC-4 integral membrane protein family. LolC/E subfamily.</text>
</comment>
<proteinExistence type="inferred from homology"/>
<evidence type="ECO:0000313" key="10">
    <source>
        <dbReference type="EMBL" id="REI42677.1"/>
    </source>
</evidence>
<sequence length="388" mass="42749">MIEFFIAKKHILERKRQSIIAILGVAIGVTVLTVSIGIANGLDKNMVNSILSISSHIVATKDGEAIDDYRELQTQIESVKGVKGVVPQISTQGILKYKGIFGSYISGVKINGLDFDDAKTAMNLDKKIVAGTMDIKKPTEFLIGKELFNQLGAKLGDKITVVSADNREMHLTITGVFQSGYYEYDTTMIIVPLRAVQILSYTGDTVTSLEVFLDDVYSANKLSGQIQIKTNMSTRTWGDLNRNLLAALSLEKTVMILVFSLIVIIAGFVVWVILNMLVKEKTRDIGIMRSMGFSSKNIMRIFMLEGLFLGSLGIIVGLVISGGVLWYVKDNTINQITNIYYLNKIPVEITSKEVLVIVGANIVIIFLSSIFPAYKAAKLQVVEALKYD</sequence>
<evidence type="ECO:0000259" key="9">
    <source>
        <dbReference type="Pfam" id="PF12704"/>
    </source>
</evidence>
<gene>
    <name evidence="10" type="ORF">DYH56_02625</name>
</gene>